<reference evidence="3" key="1">
    <citation type="submission" date="2020-10" db="EMBL/GenBank/DDBJ databases">
        <authorList>
            <person name="Gilroy R."/>
        </authorList>
    </citation>
    <scope>NUCLEOTIDE SEQUENCE</scope>
    <source>
        <strain evidence="3">CHK190-19873</strain>
    </source>
</reference>
<dbReference type="Pfam" id="PF00248">
    <property type="entry name" value="Aldo_ket_red"/>
    <property type="match status" value="1"/>
</dbReference>
<dbReference type="SUPFAM" id="SSF51430">
    <property type="entry name" value="NAD(P)-linked oxidoreductase"/>
    <property type="match status" value="1"/>
</dbReference>
<feature type="domain" description="NADP-dependent oxidoreductase" evidence="2">
    <location>
        <begin position="15"/>
        <end position="321"/>
    </location>
</feature>
<comment type="caution">
    <text evidence="3">The sequence shown here is derived from an EMBL/GenBank/DDBJ whole genome shotgun (WGS) entry which is preliminary data.</text>
</comment>
<dbReference type="AlphaFoldDB" id="A0A9D1EQI4"/>
<dbReference type="GO" id="GO:0005829">
    <property type="term" value="C:cytosol"/>
    <property type="evidence" value="ECO:0007669"/>
    <property type="project" value="TreeGrafter"/>
</dbReference>
<reference evidence="3" key="2">
    <citation type="journal article" date="2021" name="PeerJ">
        <title>Extensive microbial diversity within the chicken gut microbiome revealed by metagenomics and culture.</title>
        <authorList>
            <person name="Gilroy R."/>
            <person name="Ravi A."/>
            <person name="Getino M."/>
            <person name="Pursley I."/>
            <person name="Horton D.L."/>
            <person name="Alikhan N.F."/>
            <person name="Baker D."/>
            <person name="Gharbi K."/>
            <person name="Hall N."/>
            <person name="Watson M."/>
            <person name="Adriaenssens E.M."/>
            <person name="Foster-Nyarko E."/>
            <person name="Jarju S."/>
            <person name="Secka A."/>
            <person name="Antonio M."/>
            <person name="Oren A."/>
            <person name="Chaudhuri R.R."/>
            <person name="La Ragione R."/>
            <person name="Hildebrand F."/>
            <person name="Pallen M.J."/>
        </authorList>
    </citation>
    <scope>NUCLEOTIDE SEQUENCE</scope>
    <source>
        <strain evidence="3">CHK190-19873</strain>
    </source>
</reference>
<protein>
    <submittedName>
        <fullName evidence="3">Aldo/keto reductase</fullName>
    </submittedName>
</protein>
<dbReference type="GO" id="GO:0016491">
    <property type="term" value="F:oxidoreductase activity"/>
    <property type="evidence" value="ECO:0007669"/>
    <property type="project" value="UniProtKB-KW"/>
</dbReference>
<evidence type="ECO:0000256" key="1">
    <source>
        <dbReference type="ARBA" id="ARBA00023002"/>
    </source>
</evidence>
<dbReference type="PANTHER" id="PTHR43364:SF4">
    <property type="entry name" value="NAD(P)-LINKED OXIDOREDUCTASE SUPERFAMILY PROTEIN"/>
    <property type="match status" value="1"/>
</dbReference>
<keyword evidence="1" id="KW-0560">Oxidoreductase</keyword>
<dbReference type="InterPro" id="IPR036812">
    <property type="entry name" value="NAD(P)_OxRdtase_dom_sf"/>
</dbReference>
<accession>A0A9D1EQI4</accession>
<gene>
    <name evidence="3" type="ORF">IAB44_01420</name>
</gene>
<dbReference type="InterPro" id="IPR023210">
    <property type="entry name" value="NADP_OxRdtase_dom"/>
</dbReference>
<organism evidence="3 4">
    <name type="scientific">Candidatus Limivivens intestinipullorum</name>
    <dbReference type="NCBI Taxonomy" id="2840858"/>
    <lineage>
        <taxon>Bacteria</taxon>
        <taxon>Bacillati</taxon>
        <taxon>Bacillota</taxon>
        <taxon>Clostridia</taxon>
        <taxon>Lachnospirales</taxon>
        <taxon>Lachnospiraceae</taxon>
        <taxon>Lachnospiraceae incertae sedis</taxon>
        <taxon>Candidatus Limivivens</taxon>
    </lineage>
</organism>
<dbReference type="InterPro" id="IPR050523">
    <property type="entry name" value="AKR_Detox_Biosynth"/>
</dbReference>
<dbReference type="EMBL" id="DVIQ01000007">
    <property type="protein sequence ID" value="HIS30202.1"/>
    <property type="molecule type" value="Genomic_DNA"/>
</dbReference>
<evidence type="ECO:0000313" key="4">
    <source>
        <dbReference type="Proteomes" id="UP000823935"/>
    </source>
</evidence>
<proteinExistence type="predicted"/>
<sequence length="333" mass="37590">MEKREIGKTGMMASKIALGTWSMGGDAQWGEQDDKASLKAIHTALEHGINAIDTAPAYGFGYSERLVGKAIKEIPRDKLIIQTKCGFWWRDDEGAVIIERDGKVCRRNLSRRAILIDVEESLKNLGTDYIDVYITHHQAREPFLVPVEETMDTLLELKKQGKIRAIGISNCSEEEIRNYLKCGQVDVLQERFSMLDQEKADRYLPICRENGMSFEGFSPLEQGLLSGKIGMDYQVPKGNLRNNIKWYQPKLRTMVLEMLEGWKTLCEKYDCNLANLVTAWTAARDERVLVLAGGRKESHVLDYIKGGELAVDAEDIRRMTEDAKKVLAAGSKA</sequence>
<dbReference type="Gene3D" id="3.20.20.100">
    <property type="entry name" value="NADP-dependent oxidoreductase domain"/>
    <property type="match status" value="1"/>
</dbReference>
<dbReference type="PANTHER" id="PTHR43364">
    <property type="entry name" value="NADH-SPECIFIC METHYLGLYOXAL REDUCTASE-RELATED"/>
    <property type="match status" value="1"/>
</dbReference>
<name>A0A9D1EQI4_9FIRM</name>
<dbReference type="Proteomes" id="UP000823935">
    <property type="component" value="Unassembled WGS sequence"/>
</dbReference>
<evidence type="ECO:0000313" key="3">
    <source>
        <dbReference type="EMBL" id="HIS30202.1"/>
    </source>
</evidence>
<evidence type="ECO:0000259" key="2">
    <source>
        <dbReference type="Pfam" id="PF00248"/>
    </source>
</evidence>